<reference evidence="2" key="1">
    <citation type="journal article" date="2019" name="Int. J. Syst. Evol. Microbiol.">
        <title>The Global Catalogue of Microorganisms (GCM) 10K type strain sequencing project: providing services to taxonomists for standard genome sequencing and annotation.</title>
        <authorList>
            <consortium name="The Broad Institute Genomics Platform"/>
            <consortium name="The Broad Institute Genome Sequencing Center for Infectious Disease"/>
            <person name="Wu L."/>
            <person name="Ma J."/>
        </authorList>
    </citation>
    <scope>NUCLEOTIDE SEQUENCE [LARGE SCALE GENOMIC DNA]</scope>
    <source>
        <strain evidence="2">CCUG 42722</strain>
    </source>
</reference>
<evidence type="ECO:0000313" key="1">
    <source>
        <dbReference type="EMBL" id="MFC4630208.1"/>
    </source>
</evidence>
<dbReference type="Proteomes" id="UP001596011">
    <property type="component" value="Unassembled WGS sequence"/>
</dbReference>
<evidence type="ECO:0000313" key="2">
    <source>
        <dbReference type="Proteomes" id="UP001596011"/>
    </source>
</evidence>
<name>A0ABV9HJZ2_9MICO</name>
<dbReference type="Gene3D" id="3.30.70.100">
    <property type="match status" value="1"/>
</dbReference>
<proteinExistence type="predicted"/>
<keyword evidence="2" id="KW-1185">Reference proteome</keyword>
<sequence>MAAAHRATTHRATKKALVSSIPLWFRTDQPRQTGVDYWKGPHSKIISATPGFEEYRQIHLAEHNPGLWPATPGVQTAIPADRRIDGVAEVTFGSVLAPLLGRKQTKLAYQDEINVFRRTFLYAGPPRSARWYDVAGPGEQVGARAMVYLRRRAGVRTGPFREHLNELASTLAGRGQLRELRTQVFLPWNEKLWDTPHVAHDNPVDQQFHASLLGFADPAARAAFFRSAGLASLSEALAPYASAAHAYDVTDALTFVKDGKALEHYER</sequence>
<dbReference type="EMBL" id="JBHSFI010000005">
    <property type="protein sequence ID" value="MFC4630208.1"/>
    <property type="molecule type" value="Genomic_DNA"/>
</dbReference>
<protein>
    <submittedName>
        <fullName evidence="1">Strictosidine synthase</fullName>
    </submittedName>
</protein>
<comment type="caution">
    <text evidence="1">The sequence shown here is derived from an EMBL/GenBank/DDBJ whole genome shotgun (WGS) entry which is preliminary data.</text>
</comment>
<accession>A0ABV9HJZ2</accession>
<gene>
    <name evidence="1" type="ORF">ACFO6V_18315</name>
</gene>
<organism evidence="1 2">
    <name type="scientific">Promicromonospora alba</name>
    <dbReference type="NCBI Taxonomy" id="1616110"/>
    <lineage>
        <taxon>Bacteria</taxon>
        <taxon>Bacillati</taxon>
        <taxon>Actinomycetota</taxon>
        <taxon>Actinomycetes</taxon>
        <taxon>Micrococcales</taxon>
        <taxon>Promicromonosporaceae</taxon>
        <taxon>Promicromonospora</taxon>
    </lineage>
</organism>
<dbReference type="RefSeq" id="WP_377137692.1">
    <property type="nucleotide sequence ID" value="NZ_JBHSFI010000005.1"/>
</dbReference>